<reference evidence="2 3" key="1">
    <citation type="submission" date="2024-11" db="EMBL/GenBank/DDBJ databases">
        <title>The Natural Products Discovery Center: Release of the First 8490 Sequenced Strains for Exploring Actinobacteria Biosynthetic Diversity.</title>
        <authorList>
            <person name="Kalkreuter E."/>
            <person name="Kautsar S.A."/>
            <person name="Yang D."/>
            <person name="Bader C.D."/>
            <person name="Teijaro C.N."/>
            <person name="Fluegel L."/>
            <person name="Davis C.M."/>
            <person name="Simpson J.R."/>
            <person name="Lauterbach L."/>
            <person name="Steele A.D."/>
            <person name="Gui C."/>
            <person name="Meng S."/>
            <person name="Li G."/>
            <person name="Viehrig K."/>
            <person name="Ye F."/>
            <person name="Su P."/>
            <person name="Kiefer A.F."/>
            <person name="Nichols A."/>
            <person name="Cepeda A.J."/>
            <person name="Yan W."/>
            <person name="Fan B."/>
            <person name="Jiang Y."/>
            <person name="Adhikari A."/>
            <person name="Zheng C.-J."/>
            <person name="Schuster L."/>
            <person name="Cowan T.M."/>
            <person name="Smanski M.J."/>
            <person name="Chevrette M.G."/>
            <person name="De Carvalho L.P.S."/>
            <person name="Shen B."/>
        </authorList>
    </citation>
    <scope>NUCLEOTIDE SEQUENCE [LARGE SCALE GENOMIC DNA]</scope>
    <source>
        <strain evidence="2 3">NPDC020863</strain>
    </source>
</reference>
<dbReference type="EMBL" id="JBJDQH010000015">
    <property type="protein sequence ID" value="MFK4270886.1"/>
    <property type="molecule type" value="Genomic_DNA"/>
</dbReference>
<evidence type="ECO:0000313" key="3">
    <source>
        <dbReference type="Proteomes" id="UP001620295"/>
    </source>
</evidence>
<evidence type="ECO:0000256" key="1">
    <source>
        <dbReference type="SAM" id="Phobius"/>
    </source>
</evidence>
<keyword evidence="1" id="KW-0472">Membrane</keyword>
<evidence type="ECO:0000313" key="2">
    <source>
        <dbReference type="EMBL" id="MFK4270886.1"/>
    </source>
</evidence>
<keyword evidence="1" id="KW-0812">Transmembrane</keyword>
<dbReference type="RefSeq" id="WP_404748186.1">
    <property type="nucleotide sequence ID" value="NZ_JBJDQH010000015.1"/>
</dbReference>
<proteinExistence type="predicted"/>
<feature type="transmembrane region" description="Helical" evidence="1">
    <location>
        <begin position="49"/>
        <end position="69"/>
    </location>
</feature>
<name>A0ABW8LYB3_9ACTN</name>
<accession>A0ABW8LYB3</accession>
<gene>
    <name evidence="2" type="ORF">ACI2L5_39060</name>
</gene>
<keyword evidence="1" id="KW-1133">Transmembrane helix</keyword>
<organism evidence="2 3">
    <name type="scientific">Streptomyces milbemycinicus</name>
    <dbReference type="NCBI Taxonomy" id="476552"/>
    <lineage>
        <taxon>Bacteria</taxon>
        <taxon>Bacillati</taxon>
        <taxon>Actinomycetota</taxon>
        <taxon>Actinomycetes</taxon>
        <taxon>Kitasatosporales</taxon>
        <taxon>Streptomycetaceae</taxon>
        <taxon>Streptomyces</taxon>
    </lineage>
</organism>
<protein>
    <submittedName>
        <fullName evidence="2">Uncharacterized protein</fullName>
    </submittedName>
</protein>
<sequence>MRLSTKRREKLDQKVDEFIQALDSLGLPALPVQVRIALRRWHWSSGSTASIGLVRASVVVTFLVLYAQLFY</sequence>
<dbReference type="Proteomes" id="UP001620295">
    <property type="component" value="Unassembled WGS sequence"/>
</dbReference>
<comment type="caution">
    <text evidence="2">The sequence shown here is derived from an EMBL/GenBank/DDBJ whole genome shotgun (WGS) entry which is preliminary data.</text>
</comment>
<keyword evidence="3" id="KW-1185">Reference proteome</keyword>